<accession>A0AAQ3SVX1</accession>
<evidence type="ECO:0000313" key="1">
    <source>
        <dbReference type="EMBL" id="WVZ61703.1"/>
    </source>
</evidence>
<gene>
    <name evidence="1" type="ORF">U9M48_011533</name>
</gene>
<organism evidence="1 2">
    <name type="scientific">Paspalum notatum var. saurae</name>
    <dbReference type="NCBI Taxonomy" id="547442"/>
    <lineage>
        <taxon>Eukaryota</taxon>
        <taxon>Viridiplantae</taxon>
        <taxon>Streptophyta</taxon>
        <taxon>Embryophyta</taxon>
        <taxon>Tracheophyta</taxon>
        <taxon>Spermatophyta</taxon>
        <taxon>Magnoliopsida</taxon>
        <taxon>Liliopsida</taxon>
        <taxon>Poales</taxon>
        <taxon>Poaceae</taxon>
        <taxon>PACMAD clade</taxon>
        <taxon>Panicoideae</taxon>
        <taxon>Andropogonodae</taxon>
        <taxon>Paspaleae</taxon>
        <taxon>Paspalinae</taxon>
        <taxon>Paspalum</taxon>
    </lineage>
</organism>
<dbReference type="Proteomes" id="UP001341281">
    <property type="component" value="Chromosome 03"/>
</dbReference>
<dbReference type="EMBL" id="CP144747">
    <property type="protein sequence ID" value="WVZ61703.1"/>
    <property type="molecule type" value="Genomic_DNA"/>
</dbReference>
<keyword evidence="2" id="KW-1185">Reference proteome</keyword>
<evidence type="ECO:0000313" key="2">
    <source>
        <dbReference type="Proteomes" id="UP001341281"/>
    </source>
</evidence>
<sequence length="79" mass="9025">MPWIRRRPGQIRPKCEEGRGLRYFCCQWRWELNALISSSRYEQQGADIVIIEAAAADIVHTSTMFQTLSTGAALARLQT</sequence>
<protein>
    <submittedName>
        <fullName evidence="1">Uncharacterized protein</fullName>
    </submittedName>
</protein>
<proteinExistence type="predicted"/>
<reference evidence="1 2" key="1">
    <citation type="submission" date="2024-02" db="EMBL/GenBank/DDBJ databases">
        <title>High-quality chromosome-scale genome assembly of Pensacola bahiagrass (Paspalum notatum Flugge var. saurae).</title>
        <authorList>
            <person name="Vega J.M."/>
            <person name="Podio M."/>
            <person name="Orjuela J."/>
            <person name="Siena L.A."/>
            <person name="Pessino S.C."/>
            <person name="Combes M.C."/>
            <person name="Mariac C."/>
            <person name="Albertini E."/>
            <person name="Pupilli F."/>
            <person name="Ortiz J.P.A."/>
            <person name="Leblanc O."/>
        </authorList>
    </citation>
    <scope>NUCLEOTIDE SEQUENCE [LARGE SCALE GENOMIC DNA]</scope>
    <source>
        <strain evidence="1">R1</strain>
        <tissue evidence="1">Leaf</tissue>
    </source>
</reference>
<dbReference type="AlphaFoldDB" id="A0AAQ3SVX1"/>
<name>A0AAQ3SVX1_PASNO</name>